<evidence type="ECO:0000313" key="1">
    <source>
        <dbReference type="EMBL" id="ART30917.1"/>
    </source>
</evidence>
<dbReference type="AlphaFoldDB" id="A0A1Y0B0L1"/>
<name>A0A1Y0B0L1_9LAMI</name>
<protein>
    <submittedName>
        <fullName evidence="1">Uncharacterized protein</fullName>
    </submittedName>
</protein>
<sequence>MTGASSSSGVILEDRVLVLSSMTISEVREGPRIDQEKARWF</sequence>
<keyword evidence="1" id="KW-0496">Mitochondrion</keyword>
<proteinExistence type="predicted"/>
<dbReference type="EMBL" id="KY774314">
    <property type="protein sequence ID" value="ART30917.1"/>
    <property type="molecule type" value="Genomic_DNA"/>
</dbReference>
<reference evidence="1" key="1">
    <citation type="submission" date="2017-03" db="EMBL/GenBank/DDBJ databases">
        <title>The mitochondrial genome of the carnivorous plant Utricularia reniformis (Lentibulariaceae): structure, comparative analysis and evolutionary landmarks.</title>
        <authorList>
            <person name="Silva S.R."/>
            <person name="Alvarenga D.O."/>
            <person name="Michael T.P."/>
            <person name="Miranda V.F.O."/>
            <person name="Varani A.M."/>
        </authorList>
    </citation>
    <scope>NUCLEOTIDE SEQUENCE</scope>
</reference>
<geneLocation type="mitochondrion" evidence="1"/>
<gene>
    <name evidence="1" type="ORF">AEK19_MT0666</name>
</gene>
<accession>A0A1Y0B0L1</accession>
<organism evidence="1">
    <name type="scientific">Utricularia reniformis</name>
    <dbReference type="NCBI Taxonomy" id="192314"/>
    <lineage>
        <taxon>Eukaryota</taxon>
        <taxon>Viridiplantae</taxon>
        <taxon>Streptophyta</taxon>
        <taxon>Embryophyta</taxon>
        <taxon>Tracheophyta</taxon>
        <taxon>Spermatophyta</taxon>
        <taxon>Magnoliopsida</taxon>
        <taxon>eudicotyledons</taxon>
        <taxon>Gunneridae</taxon>
        <taxon>Pentapetalae</taxon>
        <taxon>asterids</taxon>
        <taxon>lamiids</taxon>
        <taxon>Lamiales</taxon>
        <taxon>Lentibulariaceae</taxon>
        <taxon>Utricularia</taxon>
    </lineage>
</organism>